<accession>A0A381U9B7</accession>
<evidence type="ECO:0000313" key="1">
    <source>
        <dbReference type="EMBL" id="SVA24806.1"/>
    </source>
</evidence>
<reference evidence="1" key="1">
    <citation type="submission" date="2018-05" db="EMBL/GenBank/DDBJ databases">
        <authorList>
            <person name="Lanie J.A."/>
            <person name="Ng W.-L."/>
            <person name="Kazmierczak K.M."/>
            <person name="Andrzejewski T.M."/>
            <person name="Davidsen T.M."/>
            <person name="Wayne K.J."/>
            <person name="Tettelin H."/>
            <person name="Glass J.I."/>
            <person name="Rusch D."/>
            <person name="Podicherti R."/>
            <person name="Tsui H.-C.T."/>
            <person name="Winkler M.E."/>
        </authorList>
    </citation>
    <scope>NUCLEOTIDE SEQUENCE</scope>
</reference>
<dbReference type="EMBL" id="UINC01005992">
    <property type="protein sequence ID" value="SVA24806.1"/>
    <property type="molecule type" value="Genomic_DNA"/>
</dbReference>
<organism evidence="1">
    <name type="scientific">marine metagenome</name>
    <dbReference type="NCBI Taxonomy" id="408172"/>
    <lineage>
        <taxon>unclassified sequences</taxon>
        <taxon>metagenomes</taxon>
        <taxon>ecological metagenomes</taxon>
    </lineage>
</organism>
<gene>
    <name evidence="1" type="ORF">METZ01_LOCUS77660</name>
</gene>
<name>A0A381U9B7_9ZZZZ</name>
<proteinExistence type="predicted"/>
<dbReference type="AlphaFoldDB" id="A0A381U9B7"/>
<protein>
    <submittedName>
        <fullName evidence="1">Uncharacterized protein</fullName>
    </submittedName>
</protein>
<sequence length="32" mass="3885">MNINRFSQLKVLDMAIVVEWQMNSDRRSENIF</sequence>